<sequence>MHRTGQFFFDKHFEEWGIGSGHFSFLLCLYRQEGISQDVISKRLHVDKATTARAIAKLETLGYIIREEDPTDRRAYLIKLTPQGKQLEPKIKDVLKAWAGLITEDLSPEEQDLAYQLLSNMAEKALAVKKLCYGPKADNNA</sequence>
<evidence type="ECO:0000256" key="3">
    <source>
        <dbReference type="ARBA" id="ARBA00023163"/>
    </source>
</evidence>
<protein>
    <submittedName>
        <fullName evidence="5">Transcriptional regulator SlyA</fullName>
    </submittedName>
</protein>
<keyword evidence="1" id="KW-0805">Transcription regulation</keyword>
<reference evidence="5 6" key="1">
    <citation type="journal article" date="2018" name="Int. J. Syst. Evol. Microbiol.">
        <title>Methylomusa anaerophila gen. nov., sp. nov., an anaerobic methanol-utilizing bacterium isolated from a microbial fuel cell.</title>
        <authorList>
            <person name="Amano N."/>
            <person name="Yamamuro A."/>
            <person name="Miyahara M."/>
            <person name="Kouzuma A."/>
            <person name="Abe T."/>
            <person name="Watanabe K."/>
        </authorList>
    </citation>
    <scope>NUCLEOTIDE SEQUENCE [LARGE SCALE GENOMIC DNA]</scope>
    <source>
        <strain evidence="5 6">MMFC1</strain>
    </source>
</reference>
<dbReference type="RefSeq" id="WP_158618625.1">
    <property type="nucleotide sequence ID" value="NZ_AP018449.1"/>
</dbReference>
<dbReference type="SMART" id="SM00347">
    <property type="entry name" value="HTH_MARR"/>
    <property type="match status" value="1"/>
</dbReference>
<keyword evidence="2" id="KW-0238">DNA-binding</keyword>
<feature type="domain" description="HTH marR-type" evidence="4">
    <location>
        <begin position="1"/>
        <end position="123"/>
    </location>
</feature>
<dbReference type="PANTHER" id="PTHR42756:SF1">
    <property type="entry name" value="TRANSCRIPTIONAL REPRESSOR OF EMRAB OPERON"/>
    <property type="match status" value="1"/>
</dbReference>
<dbReference type="KEGG" id="mana:MAMMFC1_00714"/>
<dbReference type="PRINTS" id="PR00598">
    <property type="entry name" value="HTHMARR"/>
</dbReference>
<evidence type="ECO:0000256" key="2">
    <source>
        <dbReference type="ARBA" id="ARBA00023125"/>
    </source>
</evidence>
<dbReference type="InterPro" id="IPR000835">
    <property type="entry name" value="HTH_MarR-typ"/>
</dbReference>
<dbReference type="AlphaFoldDB" id="A0A348AG68"/>
<proteinExistence type="predicted"/>
<dbReference type="InterPro" id="IPR023187">
    <property type="entry name" value="Tscrpt_reg_MarR-type_CS"/>
</dbReference>
<dbReference type="OrthoDB" id="6462103at2"/>
<dbReference type="EMBL" id="AP018449">
    <property type="protein sequence ID" value="BBB90066.1"/>
    <property type="molecule type" value="Genomic_DNA"/>
</dbReference>
<dbReference type="PROSITE" id="PS50995">
    <property type="entry name" value="HTH_MARR_2"/>
    <property type="match status" value="1"/>
</dbReference>
<dbReference type="GO" id="GO:0003700">
    <property type="term" value="F:DNA-binding transcription factor activity"/>
    <property type="evidence" value="ECO:0007669"/>
    <property type="project" value="InterPro"/>
</dbReference>
<evidence type="ECO:0000313" key="6">
    <source>
        <dbReference type="Proteomes" id="UP000276437"/>
    </source>
</evidence>
<accession>A0A348AG68</accession>
<dbReference type="Gene3D" id="1.10.10.10">
    <property type="entry name" value="Winged helix-like DNA-binding domain superfamily/Winged helix DNA-binding domain"/>
    <property type="match status" value="1"/>
</dbReference>
<dbReference type="InterPro" id="IPR036388">
    <property type="entry name" value="WH-like_DNA-bd_sf"/>
</dbReference>
<dbReference type="SUPFAM" id="SSF46785">
    <property type="entry name" value="Winged helix' DNA-binding domain"/>
    <property type="match status" value="1"/>
</dbReference>
<dbReference type="InterPro" id="IPR036390">
    <property type="entry name" value="WH_DNA-bd_sf"/>
</dbReference>
<name>A0A348AG68_9FIRM</name>
<organism evidence="5 6">
    <name type="scientific">Methylomusa anaerophila</name>
    <dbReference type="NCBI Taxonomy" id="1930071"/>
    <lineage>
        <taxon>Bacteria</taxon>
        <taxon>Bacillati</taxon>
        <taxon>Bacillota</taxon>
        <taxon>Negativicutes</taxon>
        <taxon>Selenomonadales</taxon>
        <taxon>Sporomusaceae</taxon>
        <taxon>Methylomusa</taxon>
    </lineage>
</organism>
<evidence type="ECO:0000256" key="1">
    <source>
        <dbReference type="ARBA" id="ARBA00023015"/>
    </source>
</evidence>
<dbReference type="Pfam" id="PF01047">
    <property type="entry name" value="MarR"/>
    <property type="match status" value="1"/>
</dbReference>
<dbReference type="GO" id="GO:0003677">
    <property type="term" value="F:DNA binding"/>
    <property type="evidence" value="ECO:0007669"/>
    <property type="project" value="UniProtKB-KW"/>
</dbReference>
<dbReference type="Proteomes" id="UP000276437">
    <property type="component" value="Chromosome"/>
</dbReference>
<gene>
    <name evidence="5" type="ORF">MAMMFC1_00714</name>
</gene>
<keyword evidence="3" id="KW-0804">Transcription</keyword>
<dbReference type="PANTHER" id="PTHR42756">
    <property type="entry name" value="TRANSCRIPTIONAL REGULATOR, MARR"/>
    <property type="match status" value="1"/>
</dbReference>
<dbReference type="PROSITE" id="PS01117">
    <property type="entry name" value="HTH_MARR_1"/>
    <property type="match status" value="1"/>
</dbReference>
<keyword evidence="6" id="KW-1185">Reference proteome</keyword>
<evidence type="ECO:0000259" key="4">
    <source>
        <dbReference type="PROSITE" id="PS50995"/>
    </source>
</evidence>
<evidence type="ECO:0000313" key="5">
    <source>
        <dbReference type="EMBL" id="BBB90066.1"/>
    </source>
</evidence>